<dbReference type="SMART" id="SM01102">
    <property type="entry name" value="CRM1_C"/>
    <property type="match status" value="1"/>
</dbReference>
<dbReference type="InterPro" id="IPR011989">
    <property type="entry name" value="ARM-like"/>
</dbReference>
<evidence type="ECO:0000313" key="9">
    <source>
        <dbReference type="WBParaSite" id="TCLT_0000698601-mRNA-1"/>
    </source>
</evidence>
<reference evidence="7 8" key="2">
    <citation type="submission" date="2018-11" db="EMBL/GenBank/DDBJ databases">
        <authorList>
            <consortium name="Pathogen Informatics"/>
        </authorList>
    </citation>
    <scope>NUCLEOTIDE SEQUENCE [LARGE SCALE GENOMIC DNA]</scope>
</reference>
<comment type="similarity">
    <text evidence="2">Belongs to the exportin family.</text>
</comment>
<keyword evidence="3" id="KW-0813">Transport</keyword>
<dbReference type="STRING" id="103827.A0A158RCA6"/>
<dbReference type="WBParaSite" id="TCLT_0000698601-mRNA-1">
    <property type="protein sequence ID" value="TCLT_0000698601-mRNA-1"/>
    <property type="gene ID" value="TCLT_0000698601"/>
</dbReference>
<evidence type="ECO:0000256" key="2">
    <source>
        <dbReference type="ARBA" id="ARBA00009466"/>
    </source>
</evidence>
<gene>
    <name evidence="7" type="ORF">TCLT_LOCUS6975</name>
</gene>
<dbReference type="InterPro" id="IPR013598">
    <property type="entry name" value="Exportin-1/Importin-b-like"/>
</dbReference>
<dbReference type="Pfam" id="PF08767">
    <property type="entry name" value="CRM1_C"/>
    <property type="match status" value="1"/>
</dbReference>
<dbReference type="Pfam" id="PF18777">
    <property type="entry name" value="CRM1_repeat"/>
    <property type="match status" value="1"/>
</dbReference>
<dbReference type="GO" id="GO:0005737">
    <property type="term" value="C:cytoplasm"/>
    <property type="evidence" value="ECO:0007669"/>
    <property type="project" value="TreeGrafter"/>
</dbReference>
<dbReference type="GO" id="GO:0031267">
    <property type="term" value="F:small GTPase binding"/>
    <property type="evidence" value="ECO:0007669"/>
    <property type="project" value="InterPro"/>
</dbReference>
<organism evidence="9">
    <name type="scientific">Thelazia callipaeda</name>
    <name type="common">Oriental eyeworm</name>
    <name type="synonym">Parasitic nematode</name>
    <dbReference type="NCBI Taxonomy" id="103827"/>
    <lineage>
        <taxon>Eukaryota</taxon>
        <taxon>Metazoa</taxon>
        <taxon>Ecdysozoa</taxon>
        <taxon>Nematoda</taxon>
        <taxon>Chromadorea</taxon>
        <taxon>Rhabditida</taxon>
        <taxon>Spirurina</taxon>
        <taxon>Spiruromorpha</taxon>
        <taxon>Thelazioidea</taxon>
        <taxon>Thelaziidae</taxon>
        <taxon>Thelazia</taxon>
    </lineage>
</organism>
<evidence type="ECO:0000256" key="5">
    <source>
        <dbReference type="ARBA" id="ARBA00023242"/>
    </source>
</evidence>
<evidence type="ECO:0000256" key="1">
    <source>
        <dbReference type="ARBA" id="ARBA00004123"/>
    </source>
</evidence>
<dbReference type="Pfam" id="PF03810">
    <property type="entry name" value="IBN_N"/>
    <property type="match status" value="1"/>
</dbReference>
<dbReference type="InterPro" id="IPR045065">
    <property type="entry name" value="XPO1/5"/>
</dbReference>
<dbReference type="GO" id="GO:0000055">
    <property type="term" value="P:ribosomal large subunit export from nucleus"/>
    <property type="evidence" value="ECO:0007669"/>
    <property type="project" value="TreeGrafter"/>
</dbReference>
<dbReference type="FunFam" id="1.25.10.10:FF:000022">
    <property type="entry name" value="protein EXPORTIN 1A"/>
    <property type="match status" value="1"/>
</dbReference>
<dbReference type="InterPro" id="IPR041123">
    <property type="entry name" value="CRM1_repeat"/>
</dbReference>
<evidence type="ECO:0000259" key="6">
    <source>
        <dbReference type="PROSITE" id="PS50166"/>
    </source>
</evidence>
<dbReference type="OMA" id="WAFKHNN"/>
<dbReference type="AlphaFoldDB" id="A0A158RCA6"/>
<protein>
    <submittedName>
        <fullName evidence="9">Importin N-terminal domain-containing protein</fullName>
    </submittedName>
</protein>
<dbReference type="Pfam" id="PF18784">
    <property type="entry name" value="CRM1_repeat_2"/>
    <property type="match status" value="1"/>
</dbReference>
<dbReference type="PROSITE" id="PS50166">
    <property type="entry name" value="IMPORTIN_B_NT"/>
    <property type="match status" value="1"/>
</dbReference>
<keyword evidence="4" id="KW-0653">Protein transport</keyword>
<dbReference type="Pfam" id="PF08389">
    <property type="entry name" value="Xpo1"/>
    <property type="match status" value="1"/>
</dbReference>
<comment type="subcellular location">
    <subcellularLocation>
        <location evidence="1">Nucleus</location>
    </subcellularLocation>
</comment>
<keyword evidence="8" id="KW-1185">Reference proteome</keyword>
<dbReference type="SMART" id="SM00913">
    <property type="entry name" value="IBN_N"/>
    <property type="match status" value="1"/>
</dbReference>
<dbReference type="PANTHER" id="PTHR11223:SF2">
    <property type="entry name" value="EXPORTIN-1"/>
    <property type="match status" value="1"/>
</dbReference>
<dbReference type="Pfam" id="PF18787">
    <property type="entry name" value="CRM1_repeat_3"/>
    <property type="match status" value="1"/>
</dbReference>
<dbReference type="InterPro" id="IPR016024">
    <property type="entry name" value="ARM-type_fold"/>
</dbReference>
<dbReference type="Proteomes" id="UP000276776">
    <property type="component" value="Unassembled WGS sequence"/>
</dbReference>
<reference evidence="9" key="1">
    <citation type="submission" date="2016-04" db="UniProtKB">
        <authorList>
            <consortium name="WormBaseParasite"/>
        </authorList>
    </citation>
    <scope>IDENTIFICATION</scope>
</reference>
<dbReference type="GO" id="GO:0000056">
    <property type="term" value="P:ribosomal small subunit export from nucleus"/>
    <property type="evidence" value="ECO:0007669"/>
    <property type="project" value="TreeGrafter"/>
</dbReference>
<evidence type="ECO:0000256" key="3">
    <source>
        <dbReference type="ARBA" id="ARBA00022448"/>
    </source>
</evidence>
<evidence type="ECO:0000313" key="8">
    <source>
        <dbReference type="Proteomes" id="UP000276776"/>
    </source>
</evidence>
<feature type="domain" description="Importin N-terminal" evidence="6">
    <location>
        <begin position="45"/>
        <end position="111"/>
    </location>
</feature>
<dbReference type="InterPro" id="IPR014877">
    <property type="entry name" value="XPO1_C_dom"/>
</dbReference>
<dbReference type="InterPro" id="IPR040485">
    <property type="entry name" value="XPO1_repeat_3"/>
</dbReference>
<dbReference type="GO" id="GO:0005049">
    <property type="term" value="F:nuclear export signal receptor activity"/>
    <property type="evidence" value="ECO:0007669"/>
    <property type="project" value="InterPro"/>
</dbReference>
<dbReference type="OrthoDB" id="27218at2759"/>
<dbReference type="Gene3D" id="1.25.10.10">
    <property type="entry name" value="Leucine-rich Repeat Variant"/>
    <property type="match status" value="1"/>
</dbReference>
<evidence type="ECO:0000313" key="7">
    <source>
        <dbReference type="EMBL" id="VDN04384.1"/>
    </source>
</evidence>
<name>A0A158RCA6_THECL</name>
<evidence type="ECO:0000256" key="4">
    <source>
        <dbReference type="ARBA" id="ARBA00022927"/>
    </source>
</evidence>
<dbReference type="InterPro" id="IPR041235">
    <property type="entry name" value="Exp1_repeat_2"/>
</dbReference>
<dbReference type="PANTHER" id="PTHR11223">
    <property type="entry name" value="EXPORTIN 1/5"/>
    <property type="match status" value="1"/>
</dbReference>
<dbReference type="InterPro" id="IPR001494">
    <property type="entry name" value="Importin-beta_N"/>
</dbReference>
<accession>A0A158RCA6</accession>
<dbReference type="SUPFAM" id="SSF48371">
    <property type="entry name" value="ARM repeat"/>
    <property type="match status" value="1"/>
</dbReference>
<dbReference type="EMBL" id="UYYF01004462">
    <property type="protein sequence ID" value="VDN04384.1"/>
    <property type="molecule type" value="Genomic_DNA"/>
</dbReference>
<sequence length="1081" mass="124354">MTMMTVAALQKAGEALLSAEKIEIPLLDQVVNIMNQSTGETQQLASKILTELKQKDTSWTRVDGILEYSQLIETKYYALQILESLIETRWKSLPREQCEGIKSFIVELVIKISSEEITNPQIKTYLQKLNLVLVQIVKQEWPKHWPTFMADIVGASKVNDNLCLNNMIILRLLSEEVFDFDGEMTQAKAHHLKKTFCSEFQAVFNLCYTYLKSITKNSSSENALLVDATLHTLYRFLSWIPVGYIFETNLIDLLTKKFLGVAMFRCISIQCLTEIVSLNVSEIDNPNGEYKTQVKWLFRSAMTQVFSILITIDPDVDLCEAYRRGTDADQKFIANLAQFLGTFMKENSPLIEIIDDKADEMDLKKGHEMALQYLLKISMVEDVEVFKICLDYWNWLCAELYREFPFQIDRPVISAFPMFVGHQEPPRRLLYSAALSELRSVMISRMAKPEEVLVVENDQGEVVRELIKDTDSITLYKTMRETLVYLTHLDYKDTEMKMTEKLLNQVNGKEWSWKNLNTLCWAIGSISGSMMEEDEKRFLVGVIRDLLGLCEQKRGKDNKSVIASNIMYVVGQYPRFLRAHWKFLKTVINKLFEFMHETHEGVQDMACDTFIKVAHKCKRHFVLVPGETGPFIDEILGGLNSIICDLSPQQVHVFYEAVGCLISAQTDSAIRESLIERLMQLPNSIWEEIISHASQDISVMKEHEVVKNIVNILKTNVAACRSIGEPFICQLSKIYLDMLNVYKVTSENISGSVAQAGEEILKQPLLKQMRAIKREILTLISTWVVKTQDYNVILENFVPPLFDAVLFDYQRNCPAAREPKVLSLLSIIVAQIESLINPEVIRILDAVFTCTLEMINRDMEEYPEHRLNFFSLLQALTHESFDVLISLPPELFRLIVDAVVWAFKHTMRNVAELGLEILKDMLTQFSIHPDREKAQTFYSIFFMEILVHVLTVVTDSNQIKIVGLTSYADVLCILFYVAEASITVQLNPPQSNIDYIYMHISETFARAFENLTPDQIRVTVKGFFSFNTDSVRMRSHLRDFLVQIKERVGEDTSDLFIEEREQEIQNVQNAKKEVKSHSFLF</sequence>
<dbReference type="GO" id="GO:0005634">
    <property type="term" value="C:nucleus"/>
    <property type="evidence" value="ECO:0007669"/>
    <property type="project" value="UniProtKB-SubCell"/>
</dbReference>
<proteinExistence type="inferred from homology"/>
<dbReference type="GO" id="GO:0006611">
    <property type="term" value="P:protein export from nucleus"/>
    <property type="evidence" value="ECO:0007669"/>
    <property type="project" value="InterPro"/>
</dbReference>
<keyword evidence="5" id="KW-0539">Nucleus</keyword>